<protein>
    <submittedName>
        <fullName evidence="2">Uncharacterized protein</fullName>
    </submittedName>
</protein>
<feature type="signal peptide" evidence="1">
    <location>
        <begin position="1"/>
        <end position="18"/>
    </location>
</feature>
<proteinExistence type="predicted"/>
<gene>
    <name evidence="2" type="ORF">EYF80_007638</name>
</gene>
<organism evidence="2 3">
    <name type="scientific">Liparis tanakae</name>
    <name type="common">Tanaka's snailfish</name>
    <dbReference type="NCBI Taxonomy" id="230148"/>
    <lineage>
        <taxon>Eukaryota</taxon>
        <taxon>Metazoa</taxon>
        <taxon>Chordata</taxon>
        <taxon>Craniata</taxon>
        <taxon>Vertebrata</taxon>
        <taxon>Euteleostomi</taxon>
        <taxon>Actinopterygii</taxon>
        <taxon>Neopterygii</taxon>
        <taxon>Teleostei</taxon>
        <taxon>Neoteleostei</taxon>
        <taxon>Acanthomorphata</taxon>
        <taxon>Eupercaria</taxon>
        <taxon>Perciformes</taxon>
        <taxon>Cottioidei</taxon>
        <taxon>Cottales</taxon>
        <taxon>Liparidae</taxon>
        <taxon>Liparis</taxon>
    </lineage>
</organism>
<feature type="chain" id="PRO_5021398910" evidence="1">
    <location>
        <begin position="19"/>
        <end position="266"/>
    </location>
</feature>
<evidence type="ECO:0000256" key="1">
    <source>
        <dbReference type="SAM" id="SignalP"/>
    </source>
</evidence>
<dbReference type="Proteomes" id="UP000314294">
    <property type="component" value="Unassembled WGS sequence"/>
</dbReference>
<sequence length="266" mass="28249">MSIVILFDTAAALPGSLAQTCPDRDANGTTQLAQLEFMTSYRCGPPVDGSIPLLAVGQSHHALKETNPPTRATTGISVPLCPLSACSLPPSGGVLQVGRCMKSWYLLKLLSSAPSNDWHSGWKGLRDFSPPPCVSAAPGSLQLLSVSCMRGVAVRVMAWRKCCRLDKAMFKVQGGALILGSLPPCQDPGESGWGGLTSPPFCPRLEVEPPAHLPQPTATQVAAQAVLMPVLLDGLQEESVSNALLTPAAHQQRRWHLEDLVHRLPG</sequence>
<evidence type="ECO:0000313" key="3">
    <source>
        <dbReference type="Proteomes" id="UP000314294"/>
    </source>
</evidence>
<keyword evidence="1" id="KW-0732">Signal</keyword>
<evidence type="ECO:0000313" key="2">
    <source>
        <dbReference type="EMBL" id="TNN81992.1"/>
    </source>
</evidence>
<comment type="caution">
    <text evidence="2">The sequence shown here is derived from an EMBL/GenBank/DDBJ whole genome shotgun (WGS) entry which is preliminary data.</text>
</comment>
<reference evidence="2 3" key="1">
    <citation type="submission" date="2019-03" db="EMBL/GenBank/DDBJ databases">
        <title>First draft genome of Liparis tanakae, snailfish: a comprehensive survey of snailfish specific genes.</title>
        <authorList>
            <person name="Kim W."/>
            <person name="Song I."/>
            <person name="Jeong J.-H."/>
            <person name="Kim D."/>
            <person name="Kim S."/>
            <person name="Ryu S."/>
            <person name="Song J.Y."/>
            <person name="Lee S.K."/>
        </authorList>
    </citation>
    <scope>NUCLEOTIDE SEQUENCE [LARGE SCALE GENOMIC DNA]</scope>
    <source>
        <tissue evidence="2">Muscle</tissue>
    </source>
</reference>
<dbReference type="OrthoDB" id="10670414at2759"/>
<name>A0A4Z2IXI1_9TELE</name>
<dbReference type="EMBL" id="SRLO01000042">
    <property type="protein sequence ID" value="TNN81992.1"/>
    <property type="molecule type" value="Genomic_DNA"/>
</dbReference>
<dbReference type="AlphaFoldDB" id="A0A4Z2IXI1"/>
<accession>A0A4Z2IXI1</accession>
<keyword evidence="3" id="KW-1185">Reference proteome</keyword>